<dbReference type="AlphaFoldDB" id="A0AAD1XSS7"/>
<name>A0AAD1XSS7_EUPCR</name>
<gene>
    <name evidence="1" type="ORF">ECRASSUSDP1_LOCUS19755</name>
</gene>
<accession>A0AAD1XSS7</accession>
<dbReference type="Proteomes" id="UP001295684">
    <property type="component" value="Unassembled WGS sequence"/>
</dbReference>
<evidence type="ECO:0000313" key="2">
    <source>
        <dbReference type="Proteomes" id="UP001295684"/>
    </source>
</evidence>
<evidence type="ECO:0000313" key="1">
    <source>
        <dbReference type="EMBL" id="CAI2378360.1"/>
    </source>
</evidence>
<keyword evidence="2" id="KW-1185">Reference proteome</keyword>
<organism evidence="1 2">
    <name type="scientific">Euplotes crassus</name>
    <dbReference type="NCBI Taxonomy" id="5936"/>
    <lineage>
        <taxon>Eukaryota</taxon>
        <taxon>Sar</taxon>
        <taxon>Alveolata</taxon>
        <taxon>Ciliophora</taxon>
        <taxon>Intramacronucleata</taxon>
        <taxon>Spirotrichea</taxon>
        <taxon>Hypotrichia</taxon>
        <taxon>Euplotida</taxon>
        <taxon>Euplotidae</taxon>
        <taxon>Moneuplotes</taxon>
    </lineage>
</organism>
<protein>
    <submittedName>
        <fullName evidence="1">Uncharacterized protein</fullName>
    </submittedName>
</protein>
<dbReference type="EMBL" id="CAMPGE010020077">
    <property type="protein sequence ID" value="CAI2378360.1"/>
    <property type="molecule type" value="Genomic_DNA"/>
</dbReference>
<comment type="caution">
    <text evidence="1">The sequence shown here is derived from an EMBL/GenBank/DDBJ whole genome shotgun (WGS) entry which is preliminary data.</text>
</comment>
<reference evidence="1" key="1">
    <citation type="submission" date="2023-07" db="EMBL/GenBank/DDBJ databases">
        <authorList>
            <consortium name="AG Swart"/>
            <person name="Singh M."/>
            <person name="Singh A."/>
            <person name="Seah K."/>
            <person name="Emmerich C."/>
        </authorList>
    </citation>
    <scope>NUCLEOTIDE SEQUENCE</scope>
    <source>
        <strain evidence="1">DP1</strain>
    </source>
</reference>
<sequence>MNKVIKPKGPITASITIKWKFWSKIPPSTYTFDFDISKNYSKNCFIYLNKELAKNLKKKID</sequence>
<proteinExistence type="predicted"/>